<dbReference type="Gene3D" id="2.60.40.3140">
    <property type="match status" value="1"/>
</dbReference>
<evidence type="ECO:0000313" key="3">
    <source>
        <dbReference type="Proteomes" id="UP000050421"/>
    </source>
</evidence>
<dbReference type="AlphaFoldDB" id="A0A0P8AFY9"/>
<dbReference type="Gene3D" id="3.10.620.30">
    <property type="match status" value="1"/>
</dbReference>
<dbReference type="Proteomes" id="UP000050421">
    <property type="component" value="Unassembled WGS sequence"/>
</dbReference>
<proteinExistence type="predicted"/>
<dbReference type="eggNOG" id="COG1305">
    <property type="taxonomic scope" value="Bacteria"/>
</dbReference>
<sequence>MKKILFLLFLSGLHITSYAQKEKFGKYNANEMAYSEVDFEPDADAVMLFEEGVSKFYGNVFETSYHFRMKILKESGISRGDVTIPFYSGDNRTEQISSVKALITNFEGGQAQTIKVEKDQIFEVEVANGWKEVRITFPNVKVGSIIEYTYKKTDKNITFLDGWTFQNDIPTMMSTYSITMIPQLEYKMIGQGEKYNTTSEKTANNGSYSWTLRKLNSLKAEPYMKNFADYRERVEFQLSRYQKTLTEWEDVLQNWVVLGNEALKDYDEKGYFRTAPLDKATVGADFEGSTELEKAQKAYYYIQENFQINEERGFFPDQWINQLMKSKIGSPLELDLALMGILTSLGIECHPILVGSKGSGRSDLVPFPFINQFNSMVLLAKLDGNEYLLDLEDPIAPFGYVDLDKHVKAGLLLIKDNSQLVPISIPHNSNSIFISQLKFDEANNLMVEGNLRQSYYEGLVTAQRSHDLEKSNRPLHELFTLDPNWEVVEFEVEDKMRENNFTTTNYKLRIPGPESDNLDLIMLSPFKIATFSKNPFTQDFRIFPVDFGFAFSETYTAMVEIPSGYELDDYPLKESIAMENGEVVFQYNPIIMKDKVQISAKVEIRKPKIDVRQYGNLKYFMESVATKMNAPIVFKKVVDP</sequence>
<dbReference type="InterPro" id="IPR024618">
    <property type="entry name" value="DUF3857"/>
</dbReference>
<gene>
    <name evidence="2" type="ORF">HLUCCX10_10685</name>
</gene>
<dbReference type="Pfam" id="PF12969">
    <property type="entry name" value="DUF3857"/>
    <property type="match status" value="1"/>
</dbReference>
<name>A0A0P8AFY9_9BACT</name>
<feature type="domain" description="DUF3857" evidence="1">
    <location>
        <begin position="62"/>
        <end position="216"/>
    </location>
</feature>
<evidence type="ECO:0000313" key="2">
    <source>
        <dbReference type="EMBL" id="KPQ14391.1"/>
    </source>
</evidence>
<dbReference type="STRING" id="1305737.GCA_000526355_03143"/>
<accession>A0A0P8AFY9</accession>
<dbReference type="OrthoDB" id="98874at2"/>
<dbReference type="Gene3D" id="2.60.120.1130">
    <property type="match status" value="1"/>
</dbReference>
<dbReference type="EMBL" id="LJXT01000065">
    <property type="protein sequence ID" value="KPQ14391.1"/>
    <property type="molecule type" value="Genomic_DNA"/>
</dbReference>
<protein>
    <recommendedName>
        <fullName evidence="1">DUF3857 domain-containing protein</fullName>
    </recommendedName>
</protein>
<organism evidence="2 3">
    <name type="scientific">Algoriphagus marincola HL-49</name>
    <dbReference type="NCBI Taxonomy" id="1305737"/>
    <lineage>
        <taxon>Bacteria</taxon>
        <taxon>Pseudomonadati</taxon>
        <taxon>Bacteroidota</taxon>
        <taxon>Cytophagia</taxon>
        <taxon>Cytophagales</taxon>
        <taxon>Cyclobacteriaceae</taxon>
        <taxon>Algoriphagus</taxon>
    </lineage>
</organism>
<evidence type="ECO:0000259" key="1">
    <source>
        <dbReference type="Pfam" id="PF12969"/>
    </source>
</evidence>
<comment type="caution">
    <text evidence="2">The sequence shown here is derived from an EMBL/GenBank/DDBJ whole genome shotgun (WGS) entry which is preliminary data.</text>
</comment>
<reference evidence="2 3" key="1">
    <citation type="submission" date="2015-09" db="EMBL/GenBank/DDBJ databases">
        <title>Identification and resolution of microdiversity through metagenomic sequencing of parallel consortia.</title>
        <authorList>
            <person name="Nelson W.C."/>
            <person name="Romine M.F."/>
            <person name="Lindemann S.R."/>
        </authorList>
    </citation>
    <scope>NUCLEOTIDE SEQUENCE [LARGE SCALE GENOMIC DNA]</scope>
    <source>
        <strain evidence="2">HL-49</strain>
    </source>
</reference>
<dbReference type="PATRIC" id="fig|1305737.6.peg.2764"/>